<organism evidence="2 3">
    <name type="scientific">Candidatus Doudnabacteria bacterium RIFCSPHIGHO2_01_52_17</name>
    <dbReference type="NCBI Taxonomy" id="1817820"/>
    <lineage>
        <taxon>Bacteria</taxon>
        <taxon>Candidatus Doudnaibacteriota</taxon>
    </lineage>
</organism>
<accession>A0A1F5NER0</accession>
<protein>
    <submittedName>
        <fullName evidence="2">Uncharacterized protein</fullName>
    </submittedName>
</protein>
<dbReference type="Pfam" id="PF13366">
    <property type="entry name" value="PDDEXK_3"/>
    <property type="match status" value="1"/>
</dbReference>
<reference evidence="2 3" key="1">
    <citation type="journal article" date="2016" name="Nat. Commun.">
        <title>Thousands of microbial genomes shed light on interconnected biogeochemical processes in an aquifer system.</title>
        <authorList>
            <person name="Anantharaman K."/>
            <person name="Brown C.T."/>
            <person name="Hug L.A."/>
            <person name="Sharon I."/>
            <person name="Castelle C.J."/>
            <person name="Probst A.J."/>
            <person name="Thomas B.C."/>
            <person name="Singh A."/>
            <person name="Wilkins M.J."/>
            <person name="Karaoz U."/>
            <person name="Brodie E.L."/>
            <person name="Williams K.H."/>
            <person name="Hubbard S.S."/>
            <person name="Banfield J.F."/>
        </authorList>
    </citation>
    <scope>NUCLEOTIDE SEQUENCE [LARGE SCALE GENOMIC DNA]</scope>
</reference>
<dbReference type="AlphaFoldDB" id="A0A1F5NER0"/>
<dbReference type="InterPro" id="IPR026350">
    <property type="entry name" value="GxxExxY"/>
</dbReference>
<dbReference type="NCBIfam" id="TIGR04256">
    <property type="entry name" value="GxxExxY"/>
    <property type="match status" value="1"/>
</dbReference>
<keyword evidence="1" id="KW-0812">Transmembrane</keyword>
<name>A0A1F5NER0_9BACT</name>
<evidence type="ECO:0000313" key="3">
    <source>
        <dbReference type="Proteomes" id="UP000176547"/>
    </source>
</evidence>
<comment type="caution">
    <text evidence="2">The sequence shown here is derived from an EMBL/GenBank/DDBJ whole genome shotgun (WGS) entry which is preliminary data.</text>
</comment>
<evidence type="ECO:0000313" key="2">
    <source>
        <dbReference type="EMBL" id="OGE76032.1"/>
    </source>
</evidence>
<sequence>MATRLEKQKISFSREPNLKTEFNDAEIAVGRPDFIIEKAVVLDVKAKKFITKEDYNQMMKYLTLLKKELGLIVNFRASFLKPKRILNPDFHSEHSGGHSGHSDRNAGFTLIELFFVSIFMMVISLYVVGNLNKIRTAQELQNTALDVVSKIRSTQGSVLAGKIIPDEATPPEAYELLFSPNSADYDVNYVMRVSPTQTSTTTLETVTFGTAVRITDISVDGSGVGGETSLVTISPFGNIVINNRANSILRINMEHVRTDEIKTIVVDGISGRITVQ</sequence>
<gene>
    <name evidence="2" type="ORF">A3K06_02000</name>
</gene>
<keyword evidence="1" id="KW-0472">Membrane</keyword>
<evidence type="ECO:0000256" key="1">
    <source>
        <dbReference type="SAM" id="Phobius"/>
    </source>
</evidence>
<proteinExistence type="predicted"/>
<dbReference type="EMBL" id="MFEG01000019">
    <property type="protein sequence ID" value="OGE76032.1"/>
    <property type="molecule type" value="Genomic_DNA"/>
</dbReference>
<dbReference type="Proteomes" id="UP000176547">
    <property type="component" value="Unassembled WGS sequence"/>
</dbReference>
<feature type="transmembrane region" description="Helical" evidence="1">
    <location>
        <begin position="108"/>
        <end position="128"/>
    </location>
</feature>
<keyword evidence="1" id="KW-1133">Transmembrane helix</keyword>